<evidence type="ECO:0000313" key="8">
    <source>
        <dbReference type="Proteomes" id="UP000442694"/>
    </source>
</evidence>
<comment type="subcellular location">
    <subcellularLocation>
        <location evidence="1">Membrane</location>
    </subcellularLocation>
</comment>
<feature type="transmembrane region" description="Helical" evidence="5">
    <location>
        <begin position="142"/>
        <end position="171"/>
    </location>
</feature>
<dbReference type="InterPro" id="IPR050307">
    <property type="entry name" value="Sterol_Desaturase_Related"/>
</dbReference>
<feature type="transmembrane region" description="Helical" evidence="5">
    <location>
        <begin position="83"/>
        <end position="101"/>
    </location>
</feature>
<dbReference type="EMBL" id="WFLN01000006">
    <property type="protein sequence ID" value="KAB8030973.1"/>
    <property type="molecule type" value="Genomic_DNA"/>
</dbReference>
<keyword evidence="2 5" id="KW-0812">Transmembrane</keyword>
<feature type="transmembrane region" description="Helical" evidence="5">
    <location>
        <begin position="6"/>
        <end position="22"/>
    </location>
</feature>
<dbReference type="GO" id="GO:0008610">
    <property type="term" value="P:lipid biosynthetic process"/>
    <property type="evidence" value="ECO:0007669"/>
    <property type="project" value="InterPro"/>
</dbReference>
<reference evidence="7 8" key="1">
    <citation type="submission" date="2019-10" db="EMBL/GenBank/DDBJ databases">
        <title>New genus of Silvanigrellaceae.</title>
        <authorList>
            <person name="Pitt A."/>
            <person name="Hahn M.W."/>
        </authorList>
    </citation>
    <scope>NUCLEOTIDE SEQUENCE [LARGE SCALE GENOMIC DNA]</scope>
    <source>
        <strain evidence="7 8">33A1-SZDP</strain>
    </source>
</reference>
<evidence type="ECO:0000256" key="2">
    <source>
        <dbReference type="ARBA" id="ARBA00022692"/>
    </source>
</evidence>
<gene>
    <name evidence="7" type="ORF">GCL57_08370</name>
</gene>
<feature type="domain" description="Fatty acid hydroxylase" evidence="6">
    <location>
        <begin position="88"/>
        <end position="222"/>
    </location>
</feature>
<dbReference type="GO" id="GO:0005506">
    <property type="term" value="F:iron ion binding"/>
    <property type="evidence" value="ECO:0007669"/>
    <property type="project" value="InterPro"/>
</dbReference>
<proteinExistence type="predicted"/>
<dbReference type="GO" id="GO:0016491">
    <property type="term" value="F:oxidoreductase activity"/>
    <property type="evidence" value="ECO:0007669"/>
    <property type="project" value="InterPro"/>
</dbReference>
<evidence type="ECO:0000256" key="3">
    <source>
        <dbReference type="ARBA" id="ARBA00022989"/>
    </source>
</evidence>
<organism evidence="7 8">
    <name type="scientific">Fluviispira multicolorata</name>
    <dbReference type="NCBI Taxonomy" id="2654512"/>
    <lineage>
        <taxon>Bacteria</taxon>
        <taxon>Pseudomonadati</taxon>
        <taxon>Bdellovibrionota</taxon>
        <taxon>Oligoflexia</taxon>
        <taxon>Silvanigrellales</taxon>
        <taxon>Silvanigrellaceae</taxon>
        <taxon>Fluviispira</taxon>
    </lineage>
</organism>
<keyword evidence="3 5" id="KW-1133">Transmembrane helix</keyword>
<dbReference type="InterPro" id="IPR006694">
    <property type="entry name" value="Fatty_acid_hydroxylase"/>
</dbReference>
<protein>
    <recommendedName>
        <fullName evidence="6">Fatty acid hydroxylase domain-containing protein</fullName>
    </recommendedName>
</protein>
<dbReference type="AlphaFoldDB" id="A0A833JCZ8"/>
<comment type="caution">
    <text evidence="7">The sequence shown here is derived from an EMBL/GenBank/DDBJ whole genome shotgun (WGS) entry which is preliminary data.</text>
</comment>
<evidence type="ECO:0000259" key="6">
    <source>
        <dbReference type="Pfam" id="PF04116"/>
    </source>
</evidence>
<feature type="transmembrane region" description="Helical" evidence="5">
    <location>
        <begin position="43"/>
        <end position="63"/>
    </location>
</feature>
<keyword evidence="4 5" id="KW-0472">Membrane</keyword>
<evidence type="ECO:0000256" key="1">
    <source>
        <dbReference type="ARBA" id="ARBA00004370"/>
    </source>
</evidence>
<dbReference type="Proteomes" id="UP000442694">
    <property type="component" value="Unassembled WGS sequence"/>
</dbReference>
<evidence type="ECO:0000313" key="7">
    <source>
        <dbReference type="EMBL" id="KAB8030973.1"/>
    </source>
</evidence>
<dbReference type="Pfam" id="PF04116">
    <property type="entry name" value="FA_hydroxylase"/>
    <property type="match status" value="1"/>
</dbReference>
<evidence type="ECO:0000256" key="5">
    <source>
        <dbReference type="SAM" id="Phobius"/>
    </source>
</evidence>
<name>A0A833JCZ8_9BACT</name>
<evidence type="ECO:0000256" key="4">
    <source>
        <dbReference type="ARBA" id="ARBA00023136"/>
    </source>
</evidence>
<dbReference type="GO" id="GO:0016020">
    <property type="term" value="C:membrane"/>
    <property type="evidence" value="ECO:0007669"/>
    <property type="project" value="UniProtKB-SubCell"/>
</dbReference>
<dbReference type="PANTHER" id="PTHR11863">
    <property type="entry name" value="STEROL DESATURASE"/>
    <property type="match status" value="1"/>
</dbReference>
<keyword evidence="8" id="KW-1185">Reference proteome</keyword>
<sequence>MIYDSYIKYYFLIGFLFLIFYAEKKFPLREAEFFRNKRFLMNFLFAATSYIIARVFSYPIIYVFRGLFGDIHIGLFKYIHLNYLYILLISFIILDYSQYIWHRFNHIIPFFWRFHKVHHSDSELDSSTAFRFHFGEQFFSQFFRFIVVILFFIPLEFVLIYDFISLFFIIFHHSNIKFKYDNIFSNLIVTPYIHTIHHSKEFNELNSNFSVIFSFWDRIHRTLNKRPDISNIKIGLIEMSERDAKQFWEIFFWPFKKKIF</sequence>
<accession>A0A833JCZ8</accession>